<organism evidence="2 3">
    <name type="scientific">Lysobacter capsici AZ78</name>
    <dbReference type="NCBI Taxonomy" id="1444315"/>
    <lineage>
        <taxon>Bacteria</taxon>
        <taxon>Pseudomonadati</taxon>
        <taxon>Pseudomonadota</taxon>
        <taxon>Gammaproteobacteria</taxon>
        <taxon>Lysobacterales</taxon>
        <taxon>Lysobacteraceae</taxon>
        <taxon>Lysobacter</taxon>
    </lineage>
</organism>
<evidence type="ECO:0000256" key="1">
    <source>
        <dbReference type="SAM" id="MobiDB-lite"/>
    </source>
</evidence>
<accession>A0A108U526</accession>
<dbReference type="EMBL" id="JAJA02000001">
    <property type="protein sequence ID" value="KWS02681.1"/>
    <property type="molecule type" value="Genomic_DNA"/>
</dbReference>
<dbReference type="Proteomes" id="UP000023435">
    <property type="component" value="Unassembled WGS sequence"/>
</dbReference>
<keyword evidence="3" id="KW-1185">Reference proteome</keyword>
<proteinExistence type="predicted"/>
<feature type="region of interest" description="Disordered" evidence="1">
    <location>
        <begin position="1"/>
        <end position="21"/>
    </location>
</feature>
<sequence length="80" mass="8292">MHGTASSESGGNSDRARQLRSIVRREGLPARAPSISPLGVGASIRCYGCRLVRGLGVSGVSVLLGSGRGKGRQRVMERSG</sequence>
<evidence type="ECO:0000313" key="2">
    <source>
        <dbReference type="EMBL" id="KWS02681.1"/>
    </source>
</evidence>
<evidence type="ECO:0000313" key="3">
    <source>
        <dbReference type="Proteomes" id="UP000023435"/>
    </source>
</evidence>
<protein>
    <submittedName>
        <fullName evidence="2">Uncharacterized protein</fullName>
    </submittedName>
</protein>
<reference evidence="2 3" key="1">
    <citation type="journal article" date="2014" name="Genome Announc.">
        <title>Draft Genome Sequence of Lysobacter capsici AZ78, a Bacterium Antagonistic to Plant-Pathogenic Oomycetes.</title>
        <authorList>
            <person name="Puopolo G."/>
            <person name="Sonego P."/>
            <person name="Engelen K."/>
            <person name="Pertot I."/>
        </authorList>
    </citation>
    <scope>NUCLEOTIDE SEQUENCE [LARGE SCALE GENOMIC DNA]</scope>
    <source>
        <strain evidence="2 3">AZ78</strain>
    </source>
</reference>
<feature type="compositionally biased region" description="Polar residues" evidence="1">
    <location>
        <begin position="1"/>
        <end position="12"/>
    </location>
</feature>
<comment type="caution">
    <text evidence="2">The sequence shown here is derived from an EMBL/GenBank/DDBJ whole genome shotgun (WGS) entry which is preliminary data.</text>
</comment>
<dbReference type="AlphaFoldDB" id="A0A108U526"/>
<name>A0A108U526_9GAMM</name>
<gene>
    <name evidence="2" type="ORF">AZ78_0225</name>
</gene>